<dbReference type="Pfam" id="PF00629">
    <property type="entry name" value="MAM"/>
    <property type="match status" value="1"/>
</dbReference>
<dbReference type="GO" id="GO:0016020">
    <property type="term" value="C:membrane"/>
    <property type="evidence" value="ECO:0007669"/>
    <property type="project" value="InterPro"/>
</dbReference>
<dbReference type="SUPFAM" id="SSF49899">
    <property type="entry name" value="Concanavalin A-like lectins/glucanases"/>
    <property type="match status" value="1"/>
</dbReference>
<organism evidence="3 4">
    <name type="scientific">Mytilus coruscus</name>
    <name type="common">Sea mussel</name>
    <dbReference type="NCBI Taxonomy" id="42192"/>
    <lineage>
        <taxon>Eukaryota</taxon>
        <taxon>Metazoa</taxon>
        <taxon>Spiralia</taxon>
        <taxon>Lophotrochozoa</taxon>
        <taxon>Mollusca</taxon>
        <taxon>Bivalvia</taxon>
        <taxon>Autobranchia</taxon>
        <taxon>Pteriomorphia</taxon>
        <taxon>Mytilida</taxon>
        <taxon>Mytiloidea</taxon>
        <taxon>Mytilidae</taxon>
        <taxon>Mytilinae</taxon>
        <taxon>Mytilus</taxon>
    </lineage>
</organism>
<dbReference type="PROSITE" id="PS50060">
    <property type="entry name" value="MAM_2"/>
    <property type="match status" value="1"/>
</dbReference>
<name>A0A6J7ZRB6_MYTCO</name>
<feature type="compositionally biased region" description="Basic and acidic residues" evidence="1">
    <location>
        <begin position="144"/>
        <end position="159"/>
    </location>
</feature>
<accession>A0A6J7ZRB6</accession>
<dbReference type="InterPro" id="IPR013320">
    <property type="entry name" value="ConA-like_dom_sf"/>
</dbReference>
<evidence type="ECO:0000256" key="1">
    <source>
        <dbReference type="SAM" id="MobiDB-lite"/>
    </source>
</evidence>
<evidence type="ECO:0000259" key="2">
    <source>
        <dbReference type="PROSITE" id="PS50060"/>
    </source>
</evidence>
<dbReference type="AlphaFoldDB" id="A0A6J7ZRB6"/>
<dbReference type="OrthoDB" id="10437344at2759"/>
<proteinExistence type="predicted"/>
<keyword evidence="4" id="KW-1185">Reference proteome</keyword>
<dbReference type="Proteomes" id="UP000507470">
    <property type="component" value="Unassembled WGS sequence"/>
</dbReference>
<evidence type="ECO:0000313" key="3">
    <source>
        <dbReference type="EMBL" id="CAC5355494.1"/>
    </source>
</evidence>
<dbReference type="PROSITE" id="PS51257">
    <property type="entry name" value="PROKAR_LIPOPROTEIN"/>
    <property type="match status" value="1"/>
</dbReference>
<feature type="region of interest" description="Disordered" evidence="1">
    <location>
        <begin position="135"/>
        <end position="159"/>
    </location>
</feature>
<dbReference type="EMBL" id="CACVKT020000055">
    <property type="protein sequence ID" value="CAC5355494.1"/>
    <property type="molecule type" value="Genomic_DNA"/>
</dbReference>
<gene>
    <name evidence="3" type="ORF">MCOR_190</name>
</gene>
<protein>
    <recommendedName>
        <fullName evidence="2">MAM domain-containing protein</fullName>
    </recommendedName>
</protein>
<sequence>MYDLRGTLTSCPTVDEVFGFPGNTFVSNSSIISCAGNKTITIVDLNVEQYPTSCSEYKHCNLTEKQTDAIKSRCNKETSCTISTIIPNSCLFIDYGHVSISYSCKGIVNSSCTFDNGQCGWSVNGYDKYKWTLQSGKTPESDTGPDRDHTTASGKARYD</sequence>
<feature type="domain" description="MAM" evidence="2">
    <location>
        <begin position="110"/>
        <end position="159"/>
    </location>
</feature>
<evidence type="ECO:0000313" key="4">
    <source>
        <dbReference type="Proteomes" id="UP000507470"/>
    </source>
</evidence>
<dbReference type="Gene3D" id="2.60.120.200">
    <property type="match status" value="1"/>
</dbReference>
<reference evidence="3 4" key="1">
    <citation type="submission" date="2020-06" db="EMBL/GenBank/DDBJ databases">
        <authorList>
            <person name="Li R."/>
            <person name="Bekaert M."/>
        </authorList>
    </citation>
    <scope>NUCLEOTIDE SEQUENCE [LARGE SCALE GENOMIC DNA]</scope>
    <source>
        <strain evidence="4">wild</strain>
    </source>
</reference>
<dbReference type="InterPro" id="IPR000998">
    <property type="entry name" value="MAM_dom"/>
</dbReference>